<dbReference type="AlphaFoldDB" id="F8MG23"/>
<dbReference type="HOGENOM" id="CLU_1949409_0_0_1"/>
<reference evidence="3" key="1">
    <citation type="journal article" date="2011" name="Genetics">
        <title>Massive changes in genome architecture accompany the transition to self-fertility in the filamentous fungus Neurospora tetrasperma.</title>
        <authorList>
            <person name="Ellison C.E."/>
            <person name="Stajich J.E."/>
            <person name="Jacobson D.J."/>
            <person name="Natvig D.O."/>
            <person name="Lapidus A."/>
            <person name="Foster B."/>
            <person name="Aerts A."/>
            <person name="Riley R."/>
            <person name="Lindquist E.A."/>
            <person name="Grigoriev I.V."/>
            <person name="Taylor J.W."/>
        </authorList>
    </citation>
    <scope>NUCLEOTIDE SEQUENCE [LARGE SCALE GENOMIC DNA]</scope>
    <source>
        <strain evidence="3">FGSC 2508 / P0657</strain>
    </source>
</reference>
<feature type="region of interest" description="Disordered" evidence="1">
    <location>
        <begin position="53"/>
        <end position="86"/>
    </location>
</feature>
<proteinExistence type="predicted"/>
<dbReference type="Proteomes" id="UP000008065">
    <property type="component" value="Unassembled WGS sequence"/>
</dbReference>
<accession>F8MG23</accession>
<dbReference type="KEGG" id="nte:NEUTE1DRAFT135655"/>
<dbReference type="RefSeq" id="XP_009848904.1">
    <property type="nucleotide sequence ID" value="XM_009850602.1"/>
</dbReference>
<feature type="compositionally biased region" description="Low complexity" evidence="1">
    <location>
        <begin position="68"/>
        <end position="80"/>
    </location>
</feature>
<dbReference type="VEuPathDB" id="FungiDB:NEUTE1DRAFT_135655"/>
<evidence type="ECO:0000313" key="2">
    <source>
        <dbReference type="EMBL" id="EGO58551.1"/>
    </source>
</evidence>
<name>F8MG23_NEUT8</name>
<protein>
    <submittedName>
        <fullName evidence="2">Uncharacterized protein</fullName>
    </submittedName>
</protein>
<organism evidence="2 3">
    <name type="scientific">Neurospora tetrasperma (strain FGSC 2508 / ATCC MYA-4615 / P0657)</name>
    <dbReference type="NCBI Taxonomy" id="510951"/>
    <lineage>
        <taxon>Eukaryota</taxon>
        <taxon>Fungi</taxon>
        <taxon>Dikarya</taxon>
        <taxon>Ascomycota</taxon>
        <taxon>Pezizomycotina</taxon>
        <taxon>Sordariomycetes</taxon>
        <taxon>Sordariomycetidae</taxon>
        <taxon>Sordariales</taxon>
        <taxon>Sordariaceae</taxon>
        <taxon>Neurospora</taxon>
    </lineage>
</organism>
<evidence type="ECO:0000313" key="3">
    <source>
        <dbReference type="Proteomes" id="UP000008065"/>
    </source>
</evidence>
<dbReference type="EMBL" id="GL891303">
    <property type="protein sequence ID" value="EGO58551.1"/>
    <property type="molecule type" value="Genomic_DNA"/>
</dbReference>
<keyword evidence="3" id="KW-1185">Reference proteome</keyword>
<evidence type="ECO:0000256" key="1">
    <source>
        <dbReference type="SAM" id="MobiDB-lite"/>
    </source>
</evidence>
<sequence length="129" mass="13993">MNEQSCRSWQRQPFPVLPLNFNSKARTAGRVRAALAVPASAVPLLLLRAPSQTERIIMSSPTAPQTPGPSARRGRPPGSRNNTPSVARIRELEVAAREGQAAATQAQEAYVKRHCRSHPLSAPSHEIEA</sequence>
<gene>
    <name evidence="2" type="ORF">NEUTE1DRAFT_135655</name>
</gene>
<dbReference type="GeneID" id="20825894"/>